<evidence type="ECO:0000259" key="7">
    <source>
        <dbReference type="Pfam" id="PF06271"/>
    </source>
</evidence>
<evidence type="ECO:0000313" key="8">
    <source>
        <dbReference type="EMBL" id="SIO04352.1"/>
    </source>
</evidence>
<protein>
    <submittedName>
        <fullName evidence="8">RDD family protein</fullName>
    </submittedName>
</protein>
<sequence length="142" mass="15986">MIDHLDEVPVSGPSYPVLVKRVQSTFIDFLIIVVLMLLASLLLNAIGDEKDTPTWINVVLFLGIWGLYEPLAVAYGCTVGNYLLRIRVVDADNYQKKIALWKAYVRYALKATLGWVSFLSVHFDSQRRAIHDFGAGSVMIQK</sequence>
<feature type="transmembrane region" description="Helical" evidence="6">
    <location>
        <begin position="58"/>
        <end position="84"/>
    </location>
</feature>
<evidence type="ECO:0000256" key="2">
    <source>
        <dbReference type="ARBA" id="ARBA00022475"/>
    </source>
</evidence>
<keyword evidence="2" id="KW-1003">Cell membrane</keyword>
<dbReference type="Pfam" id="PF06271">
    <property type="entry name" value="RDD"/>
    <property type="match status" value="1"/>
</dbReference>
<dbReference type="InterPro" id="IPR051791">
    <property type="entry name" value="Pra-immunoreactive"/>
</dbReference>
<feature type="domain" description="RDD" evidence="7">
    <location>
        <begin position="15"/>
        <end position="135"/>
    </location>
</feature>
<gene>
    <name evidence="8" type="ORF">SAMN04488055_2660</name>
</gene>
<dbReference type="RefSeq" id="WP_074239702.1">
    <property type="nucleotide sequence ID" value="NZ_FSRA01000001.1"/>
</dbReference>
<dbReference type="AlphaFoldDB" id="A0A1N6GA99"/>
<evidence type="ECO:0000256" key="4">
    <source>
        <dbReference type="ARBA" id="ARBA00022989"/>
    </source>
</evidence>
<keyword evidence="5 6" id="KW-0472">Membrane</keyword>
<dbReference type="Proteomes" id="UP000185003">
    <property type="component" value="Unassembled WGS sequence"/>
</dbReference>
<keyword evidence="9" id="KW-1185">Reference proteome</keyword>
<evidence type="ECO:0000256" key="3">
    <source>
        <dbReference type="ARBA" id="ARBA00022692"/>
    </source>
</evidence>
<dbReference type="EMBL" id="FSRA01000001">
    <property type="protein sequence ID" value="SIO04352.1"/>
    <property type="molecule type" value="Genomic_DNA"/>
</dbReference>
<dbReference type="PANTHER" id="PTHR36115">
    <property type="entry name" value="PROLINE-RICH ANTIGEN HOMOLOG-RELATED"/>
    <property type="match status" value="1"/>
</dbReference>
<comment type="subcellular location">
    <subcellularLocation>
        <location evidence="1">Cell membrane</location>
        <topology evidence="1">Multi-pass membrane protein</topology>
    </subcellularLocation>
</comment>
<reference evidence="8 9" key="1">
    <citation type="submission" date="2016-11" db="EMBL/GenBank/DDBJ databases">
        <authorList>
            <person name="Jaros S."/>
            <person name="Januszkiewicz K."/>
            <person name="Wedrychowicz H."/>
        </authorList>
    </citation>
    <scope>NUCLEOTIDE SEQUENCE [LARGE SCALE GENOMIC DNA]</scope>
    <source>
        <strain evidence="8 9">DSM 24787</strain>
    </source>
</reference>
<organism evidence="8 9">
    <name type="scientific">Chitinophaga niabensis</name>
    <dbReference type="NCBI Taxonomy" id="536979"/>
    <lineage>
        <taxon>Bacteria</taxon>
        <taxon>Pseudomonadati</taxon>
        <taxon>Bacteroidota</taxon>
        <taxon>Chitinophagia</taxon>
        <taxon>Chitinophagales</taxon>
        <taxon>Chitinophagaceae</taxon>
        <taxon>Chitinophaga</taxon>
    </lineage>
</organism>
<evidence type="ECO:0000256" key="1">
    <source>
        <dbReference type="ARBA" id="ARBA00004651"/>
    </source>
</evidence>
<proteinExistence type="predicted"/>
<dbReference type="GO" id="GO:0005886">
    <property type="term" value="C:plasma membrane"/>
    <property type="evidence" value="ECO:0007669"/>
    <property type="project" value="UniProtKB-SubCell"/>
</dbReference>
<feature type="transmembrane region" description="Helical" evidence="6">
    <location>
        <begin position="26"/>
        <end position="46"/>
    </location>
</feature>
<dbReference type="OrthoDB" id="982116at2"/>
<keyword evidence="4 6" id="KW-1133">Transmembrane helix</keyword>
<evidence type="ECO:0000256" key="6">
    <source>
        <dbReference type="SAM" id="Phobius"/>
    </source>
</evidence>
<evidence type="ECO:0000313" key="9">
    <source>
        <dbReference type="Proteomes" id="UP000185003"/>
    </source>
</evidence>
<evidence type="ECO:0000256" key="5">
    <source>
        <dbReference type="ARBA" id="ARBA00023136"/>
    </source>
</evidence>
<name>A0A1N6GA99_9BACT</name>
<accession>A0A1N6GA99</accession>
<keyword evidence="3 6" id="KW-0812">Transmembrane</keyword>
<dbReference type="InterPro" id="IPR010432">
    <property type="entry name" value="RDD"/>
</dbReference>